<comment type="caution">
    <text evidence="5">The sequence shown here is derived from an EMBL/GenBank/DDBJ whole genome shotgun (WGS) entry which is preliminary data.</text>
</comment>
<keyword evidence="2" id="KW-0378">Hydrolase</keyword>
<dbReference type="Gene3D" id="3.40.50.1820">
    <property type="entry name" value="alpha/beta hydrolase"/>
    <property type="match status" value="1"/>
</dbReference>
<organism evidence="5 6">
    <name type="scientific">Nannochloropsis salina CCMP1776</name>
    <dbReference type="NCBI Taxonomy" id="1027361"/>
    <lineage>
        <taxon>Eukaryota</taxon>
        <taxon>Sar</taxon>
        <taxon>Stramenopiles</taxon>
        <taxon>Ochrophyta</taxon>
        <taxon>Eustigmatophyceae</taxon>
        <taxon>Eustigmatales</taxon>
        <taxon>Monodopsidaceae</taxon>
        <taxon>Microchloropsis</taxon>
        <taxon>Microchloropsis salina</taxon>
    </lineage>
</organism>
<evidence type="ECO:0000256" key="2">
    <source>
        <dbReference type="ARBA" id="ARBA00022801"/>
    </source>
</evidence>
<dbReference type="InterPro" id="IPR029058">
    <property type="entry name" value="AB_hydrolase_fold"/>
</dbReference>
<dbReference type="InterPro" id="IPR000639">
    <property type="entry name" value="Epox_hydrolase-like"/>
</dbReference>
<gene>
    <name evidence="5" type="ORF">NSK_007516</name>
</gene>
<dbReference type="PANTHER" id="PTHR46118:SF4">
    <property type="entry name" value="PROTEIN ABHD11"/>
    <property type="match status" value="1"/>
</dbReference>
<dbReference type="PRINTS" id="PR00111">
    <property type="entry name" value="ABHYDROLASE"/>
</dbReference>
<evidence type="ECO:0000259" key="4">
    <source>
        <dbReference type="Pfam" id="PF00561"/>
    </source>
</evidence>
<dbReference type="Proteomes" id="UP000355283">
    <property type="component" value="Unassembled WGS sequence"/>
</dbReference>
<keyword evidence="6" id="KW-1185">Reference proteome</keyword>
<accession>A0A4D9CRJ5</accession>
<feature type="region of interest" description="Disordered" evidence="3">
    <location>
        <begin position="1"/>
        <end position="20"/>
    </location>
</feature>
<dbReference type="PANTHER" id="PTHR46118">
    <property type="entry name" value="PROTEIN ABHD11"/>
    <property type="match status" value="1"/>
</dbReference>
<dbReference type="InterPro" id="IPR000073">
    <property type="entry name" value="AB_hydrolase_1"/>
</dbReference>
<dbReference type="PRINTS" id="PR00412">
    <property type="entry name" value="EPOXHYDRLASE"/>
</dbReference>
<feature type="domain" description="AB hydrolase-1" evidence="4">
    <location>
        <begin position="49"/>
        <end position="295"/>
    </location>
</feature>
<proteinExistence type="inferred from homology"/>
<reference evidence="5 6" key="1">
    <citation type="submission" date="2019-01" db="EMBL/GenBank/DDBJ databases">
        <title>Nuclear Genome Assembly of the Microalgal Biofuel strain Nannochloropsis salina CCMP1776.</title>
        <authorList>
            <person name="Hovde B."/>
        </authorList>
    </citation>
    <scope>NUCLEOTIDE SEQUENCE [LARGE SCALE GENOMIC DNA]</scope>
    <source>
        <strain evidence="5 6">CCMP1776</strain>
    </source>
</reference>
<dbReference type="OrthoDB" id="194865at2759"/>
<evidence type="ECO:0000256" key="1">
    <source>
        <dbReference type="ARBA" id="ARBA00008645"/>
    </source>
</evidence>
<protein>
    <recommendedName>
        <fullName evidence="4">AB hydrolase-1 domain-containing protein</fullName>
    </recommendedName>
</protein>
<evidence type="ECO:0000256" key="3">
    <source>
        <dbReference type="SAM" id="MobiDB-lite"/>
    </source>
</evidence>
<dbReference type="Pfam" id="PF00561">
    <property type="entry name" value="Abhydrolase_1"/>
    <property type="match status" value="1"/>
</dbReference>
<comment type="similarity">
    <text evidence="1">Belongs to the AB hydrolase superfamily.</text>
</comment>
<dbReference type="SUPFAM" id="SSF53474">
    <property type="entry name" value="alpha/beta-Hydrolases"/>
    <property type="match status" value="1"/>
</dbReference>
<dbReference type="AlphaFoldDB" id="A0A4D9CRJ5"/>
<dbReference type="EMBL" id="SDOX01000140">
    <property type="protein sequence ID" value="TFJ81174.1"/>
    <property type="molecule type" value="Genomic_DNA"/>
</dbReference>
<evidence type="ECO:0000313" key="6">
    <source>
        <dbReference type="Proteomes" id="UP000355283"/>
    </source>
</evidence>
<dbReference type="GO" id="GO:0052689">
    <property type="term" value="F:carboxylic ester hydrolase activity"/>
    <property type="evidence" value="ECO:0007669"/>
    <property type="project" value="TreeGrafter"/>
</dbReference>
<sequence>MASLGSGGPSQLLPPLKPATLPSAPVAHPLPSLHYLDLNRREDTKDHLPVLVLHGLLGSSRNFRGWASTLHERLEKPRRILVPDLRNHGRSPHVAGMSYRDMAQDVLRLLDQEGIEKCVVVGHSMGGKVAAAAGLSHPDRIAGLVVMDIAPVAYSVSDGTNWQDTHEVISLLSSLPLSSLSTKNEVDRALQEKGLLDGGMRAFALTNVVQGEASVRWEINLAGIESALPEIAAFDVGGDDSTSCSTAYPHKTLFLNGGKSKYLRTAHLSTIAQLFPTFSLATIRDAGHWVHAEKPEETLNIIQRYLDEELEE</sequence>
<evidence type="ECO:0000313" key="5">
    <source>
        <dbReference type="EMBL" id="TFJ81174.1"/>
    </source>
</evidence>
<name>A0A4D9CRJ5_9STRA</name>